<protein>
    <submittedName>
        <fullName evidence="2">Uncharacterized protein</fullName>
    </submittedName>
</protein>
<feature type="compositionally biased region" description="Basic and acidic residues" evidence="1">
    <location>
        <begin position="121"/>
        <end position="134"/>
    </location>
</feature>
<dbReference type="EMBL" id="OY731399">
    <property type="protein sequence ID" value="CAJ1929189.1"/>
    <property type="molecule type" value="Genomic_DNA"/>
</dbReference>
<evidence type="ECO:0000313" key="3">
    <source>
        <dbReference type="Proteomes" id="UP001189624"/>
    </source>
</evidence>
<evidence type="ECO:0000313" key="2">
    <source>
        <dbReference type="EMBL" id="CAJ1929189.1"/>
    </source>
</evidence>
<gene>
    <name evidence="2" type="ORF">AYBTSS11_LOCUS4400</name>
</gene>
<dbReference type="Gramene" id="rna-AYBTSS11_LOCUS4400">
    <property type="protein sequence ID" value="CAJ1929189.1"/>
    <property type="gene ID" value="gene-AYBTSS11_LOCUS4400"/>
</dbReference>
<proteinExistence type="predicted"/>
<feature type="region of interest" description="Disordered" evidence="1">
    <location>
        <begin position="110"/>
        <end position="134"/>
    </location>
</feature>
<keyword evidence="3" id="KW-1185">Reference proteome</keyword>
<dbReference type="Proteomes" id="UP001189624">
    <property type="component" value="Chromosome 2"/>
</dbReference>
<reference evidence="2" key="1">
    <citation type="submission" date="2023-10" db="EMBL/GenBank/DDBJ databases">
        <authorList>
            <person name="Domelevo Entfellner J.-B."/>
        </authorList>
    </citation>
    <scope>NUCLEOTIDE SEQUENCE</scope>
</reference>
<accession>A0AA86S0G4</accession>
<organism evidence="2 3">
    <name type="scientific">Sphenostylis stenocarpa</name>
    <dbReference type="NCBI Taxonomy" id="92480"/>
    <lineage>
        <taxon>Eukaryota</taxon>
        <taxon>Viridiplantae</taxon>
        <taxon>Streptophyta</taxon>
        <taxon>Embryophyta</taxon>
        <taxon>Tracheophyta</taxon>
        <taxon>Spermatophyta</taxon>
        <taxon>Magnoliopsida</taxon>
        <taxon>eudicotyledons</taxon>
        <taxon>Gunneridae</taxon>
        <taxon>Pentapetalae</taxon>
        <taxon>rosids</taxon>
        <taxon>fabids</taxon>
        <taxon>Fabales</taxon>
        <taxon>Fabaceae</taxon>
        <taxon>Papilionoideae</taxon>
        <taxon>50 kb inversion clade</taxon>
        <taxon>NPAAA clade</taxon>
        <taxon>indigoferoid/millettioid clade</taxon>
        <taxon>Phaseoleae</taxon>
        <taxon>Sphenostylis</taxon>
    </lineage>
</organism>
<dbReference type="AlphaFoldDB" id="A0AA86S0G4"/>
<evidence type="ECO:0000256" key="1">
    <source>
        <dbReference type="SAM" id="MobiDB-lite"/>
    </source>
</evidence>
<name>A0AA86S0G4_9FABA</name>
<sequence length="134" mass="15795">MVRTEADILVVKGQLQSHDAMRELGVLGIRFELNFPVSPHFRNKSYTIYFSLIQRVHIMGSAHTKALNLDSLRSISSLVCMQICMTKFMETEILEPMIWFEKKRQAREFGSERKKQNKTRRNVEKDKETLFLSW</sequence>